<dbReference type="EMBL" id="PSQE01000001">
    <property type="protein sequence ID" value="RHN77081.1"/>
    <property type="molecule type" value="Genomic_DNA"/>
</dbReference>
<dbReference type="Proteomes" id="UP000265566">
    <property type="component" value="Chromosome 1"/>
</dbReference>
<gene>
    <name evidence="1" type="ORF">MtrunA17_Chr1g0150901</name>
</gene>
<evidence type="ECO:0000313" key="2">
    <source>
        <dbReference type="Proteomes" id="UP000265566"/>
    </source>
</evidence>
<name>A0A396JK60_MEDTR</name>
<protein>
    <submittedName>
        <fullName evidence="1">Uncharacterized protein</fullName>
    </submittedName>
</protein>
<accession>A0A396JK60</accession>
<dbReference type="AlphaFoldDB" id="A0A396JK60"/>
<dbReference type="Gramene" id="rna495">
    <property type="protein sequence ID" value="RHN77081.1"/>
    <property type="gene ID" value="gene495"/>
</dbReference>
<proteinExistence type="predicted"/>
<comment type="caution">
    <text evidence="1">The sequence shown here is derived from an EMBL/GenBank/DDBJ whole genome shotgun (WGS) entry which is preliminary data.</text>
</comment>
<organism evidence="1 2">
    <name type="scientific">Medicago truncatula</name>
    <name type="common">Barrel medic</name>
    <name type="synonym">Medicago tribuloides</name>
    <dbReference type="NCBI Taxonomy" id="3880"/>
    <lineage>
        <taxon>Eukaryota</taxon>
        <taxon>Viridiplantae</taxon>
        <taxon>Streptophyta</taxon>
        <taxon>Embryophyta</taxon>
        <taxon>Tracheophyta</taxon>
        <taxon>Spermatophyta</taxon>
        <taxon>Magnoliopsida</taxon>
        <taxon>eudicotyledons</taxon>
        <taxon>Gunneridae</taxon>
        <taxon>Pentapetalae</taxon>
        <taxon>rosids</taxon>
        <taxon>fabids</taxon>
        <taxon>Fabales</taxon>
        <taxon>Fabaceae</taxon>
        <taxon>Papilionoideae</taxon>
        <taxon>50 kb inversion clade</taxon>
        <taxon>NPAAA clade</taxon>
        <taxon>Hologalegina</taxon>
        <taxon>IRL clade</taxon>
        <taxon>Trifolieae</taxon>
        <taxon>Medicago</taxon>
    </lineage>
</organism>
<sequence length="47" mass="5425">MCLEFGLFLHFFSLMECGILIVRFCTVISGPEILEILFRSKPRSVKC</sequence>
<reference evidence="2" key="1">
    <citation type="journal article" date="2018" name="Nat. Plants">
        <title>Whole-genome landscape of Medicago truncatula symbiotic genes.</title>
        <authorList>
            <person name="Pecrix Y."/>
            <person name="Staton S.E."/>
            <person name="Sallet E."/>
            <person name="Lelandais-Briere C."/>
            <person name="Moreau S."/>
            <person name="Carrere S."/>
            <person name="Blein T."/>
            <person name="Jardinaud M.F."/>
            <person name="Latrasse D."/>
            <person name="Zouine M."/>
            <person name="Zahm M."/>
            <person name="Kreplak J."/>
            <person name="Mayjonade B."/>
            <person name="Satge C."/>
            <person name="Perez M."/>
            <person name="Cauet S."/>
            <person name="Marande W."/>
            <person name="Chantry-Darmon C."/>
            <person name="Lopez-Roques C."/>
            <person name="Bouchez O."/>
            <person name="Berard A."/>
            <person name="Debelle F."/>
            <person name="Munos S."/>
            <person name="Bendahmane A."/>
            <person name="Berges H."/>
            <person name="Niebel A."/>
            <person name="Buitink J."/>
            <person name="Frugier F."/>
            <person name="Benhamed M."/>
            <person name="Crespi M."/>
            <person name="Gouzy J."/>
            <person name="Gamas P."/>
        </authorList>
    </citation>
    <scope>NUCLEOTIDE SEQUENCE [LARGE SCALE GENOMIC DNA]</scope>
    <source>
        <strain evidence="2">cv. Jemalong A17</strain>
    </source>
</reference>
<evidence type="ECO:0000313" key="1">
    <source>
        <dbReference type="EMBL" id="RHN77081.1"/>
    </source>
</evidence>